<dbReference type="AlphaFoldDB" id="A0A2T7A051"/>
<gene>
    <name evidence="8" type="ORF">B9Z19DRAFT_1062919</name>
</gene>
<name>A0A2T7A051_TUBBO</name>
<feature type="domain" description="PARP-type" evidence="7">
    <location>
        <begin position="3"/>
        <end position="104"/>
    </location>
</feature>
<keyword evidence="9" id="KW-1185">Reference proteome</keyword>
<dbReference type="EMBL" id="NESQ01000050">
    <property type="protein sequence ID" value="PUU81122.1"/>
    <property type="molecule type" value="Genomic_DNA"/>
</dbReference>
<dbReference type="GO" id="GO:0008270">
    <property type="term" value="F:zinc ion binding"/>
    <property type="evidence" value="ECO:0007669"/>
    <property type="project" value="UniProtKB-KW"/>
</dbReference>
<dbReference type="Proteomes" id="UP000244722">
    <property type="component" value="Unassembled WGS sequence"/>
</dbReference>
<reference evidence="8 9" key="1">
    <citation type="submission" date="2017-04" db="EMBL/GenBank/DDBJ databases">
        <title>Draft genome sequence of Tuber borchii Vittad., a whitish edible truffle.</title>
        <authorList>
            <consortium name="DOE Joint Genome Institute"/>
            <person name="Murat C."/>
            <person name="Kuo A."/>
            <person name="Barry K.W."/>
            <person name="Clum A."/>
            <person name="Dockter R.B."/>
            <person name="Fauchery L."/>
            <person name="Iotti M."/>
            <person name="Kohler A."/>
            <person name="Labutti K."/>
            <person name="Lindquist E.A."/>
            <person name="Lipzen A."/>
            <person name="Ohm R.A."/>
            <person name="Wang M."/>
            <person name="Grigoriev I.V."/>
            <person name="Zambonelli A."/>
            <person name="Martin F.M."/>
        </authorList>
    </citation>
    <scope>NUCLEOTIDE SEQUENCE [LARGE SCALE GENOMIC DNA]</scope>
    <source>
        <strain evidence="8 9">Tbo3840</strain>
    </source>
</reference>
<proteinExistence type="predicted"/>
<dbReference type="STRING" id="42251.A0A2T7A051"/>
<dbReference type="PROSITE" id="PS50064">
    <property type="entry name" value="ZF_PARP_2"/>
    <property type="match status" value="1"/>
</dbReference>
<organism evidence="8 9">
    <name type="scientific">Tuber borchii</name>
    <name type="common">White truffle</name>
    <dbReference type="NCBI Taxonomy" id="42251"/>
    <lineage>
        <taxon>Eukaryota</taxon>
        <taxon>Fungi</taxon>
        <taxon>Dikarya</taxon>
        <taxon>Ascomycota</taxon>
        <taxon>Pezizomycotina</taxon>
        <taxon>Pezizomycetes</taxon>
        <taxon>Pezizales</taxon>
        <taxon>Tuberaceae</taxon>
        <taxon>Tuber</taxon>
    </lineage>
</organism>
<comment type="subcellular location">
    <subcellularLocation>
        <location evidence="1">Nucleus</location>
    </subcellularLocation>
</comment>
<feature type="compositionally biased region" description="Low complexity" evidence="6">
    <location>
        <begin position="162"/>
        <end position="173"/>
    </location>
</feature>
<dbReference type="GO" id="GO:0003677">
    <property type="term" value="F:DNA binding"/>
    <property type="evidence" value="ECO:0007669"/>
    <property type="project" value="InterPro"/>
</dbReference>
<evidence type="ECO:0000256" key="1">
    <source>
        <dbReference type="ARBA" id="ARBA00004123"/>
    </source>
</evidence>
<feature type="compositionally biased region" description="Pro residues" evidence="6">
    <location>
        <begin position="186"/>
        <end position="198"/>
    </location>
</feature>
<keyword evidence="4" id="KW-0862">Zinc</keyword>
<dbReference type="InterPro" id="IPR001510">
    <property type="entry name" value="Znf_PARP"/>
</dbReference>
<feature type="region of interest" description="Disordered" evidence="6">
    <location>
        <begin position="118"/>
        <end position="400"/>
    </location>
</feature>
<evidence type="ECO:0000256" key="2">
    <source>
        <dbReference type="ARBA" id="ARBA00022723"/>
    </source>
</evidence>
<dbReference type="SUPFAM" id="SSF57716">
    <property type="entry name" value="Glucocorticoid receptor-like (DNA-binding domain)"/>
    <property type="match status" value="1"/>
</dbReference>
<dbReference type="GO" id="GO:0005634">
    <property type="term" value="C:nucleus"/>
    <property type="evidence" value="ECO:0007669"/>
    <property type="project" value="UniProtKB-SubCell"/>
</dbReference>
<keyword evidence="3" id="KW-0863">Zinc-finger</keyword>
<evidence type="ECO:0000313" key="9">
    <source>
        <dbReference type="Proteomes" id="UP000244722"/>
    </source>
</evidence>
<dbReference type="InterPro" id="IPR036957">
    <property type="entry name" value="Znf_PARP_sf"/>
</dbReference>
<comment type="caution">
    <text evidence="8">The sequence shown here is derived from an EMBL/GenBank/DDBJ whole genome shotgun (WGS) entry which is preliminary data.</text>
</comment>
<evidence type="ECO:0000256" key="5">
    <source>
        <dbReference type="ARBA" id="ARBA00023242"/>
    </source>
</evidence>
<evidence type="ECO:0000259" key="7">
    <source>
        <dbReference type="PROSITE" id="PS50064"/>
    </source>
</evidence>
<dbReference type="Gene3D" id="3.30.1740.10">
    <property type="entry name" value="Zinc finger, PARP-type"/>
    <property type="match status" value="1"/>
</dbReference>
<evidence type="ECO:0000256" key="3">
    <source>
        <dbReference type="ARBA" id="ARBA00022771"/>
    </source>
</evidence>
<dbReference type="SMART" id="SM01336">
    <property type="entry name" value="zf-PARP"/>
    <property type="match status" value="1"/>
</dbReference>
<keyword evidence="5" id="KW-0539">Nucleus</keyword>
<accession>A0A2T7A051</accession>
<feature type="compositionally biased region" description="Basic and acidic residues" evidence="6">
    <location>
        <begin position="368"/>
        <end position="392"/>
    </location>
</feature>
<dbReference type="Pfam" id="PF00645">
    <property type="entry name" value="zf-PARP"/>
    <property type="match status" value="1"/>
</dbReference>
<protein>
    <recommendedName>
        <fullName evidence="7">PARP-type domain-containing protein</fullName>
    </recommendedName>
</protein>
<sequence length="400" mass="43129">MVYRVEVSPNARSSCKATTCGKAKIEKGELRLGTWVKGPTFESWSWRHWGCFTPQQIVNARKPLIPENEEDVEGMKVDMTRFDGWGELSDEQKDKVRIAVEVGHVDDEDWRGDVSLNRKGAKKAKGKSTPAAKKGKKKDDDDDEEEEAVEHVGPATIHNVSTKKTSTASTTTASKKRTPAKKSTPAPTPSPSASPEPVKPQRSTTSKRAAKPVAEPTRPRSSRATAATPKKYTEVNESADEDSPPTTRKPRTPGRNAKPAKDGKKSARKGRGKKAGGDSDTEGEDAEMALHADEGAGEDAVDPPVSKAQSKGRDGGRKRGAVAVVDDVKGEIDEEEEQPKKKRTKAKPTPTKKEQSVKTKKATTAPASDKKAKAKAKDSAKETSEAKDKGELGKSIFGGE</sequence>
<evidence type="ECO:0000313" key="8">
    <source>
        <dbReference type="EMBL" id="PUU81122.1"/>
    </source>
</evidence>
<dbReference type="OrthoDB" id="429950at2759"/>
<keyword evidence="2" id="KW-0479">Metal-binding</keyword>
<evidence type="ECO:0000256" key="6">
    <source>
        <dbReference type="SAM" id="MobiDB-lite"/>
    </source>
</evidence>
<evidence type="ECO:0000256" key="4">
    <source>
        <dbReference type="ARBA" id="ARBA00022833"/>
    </source>
</evidence>